<reference evidence="1" key="1">
    <citation type="submission" date="2023-11" db="EMBL/GenBank/DDBJ databases">
        <title>Genome assemblies of two species of porcelain crab, Petrolisthes cinctipes and Petrolisthes manimaculis (Anomura: Porcellanidae).</title>
        <authorList>
            <person name="Angst P."/>
        </authorList>
    </citation>
    <scope>NUCLEOTIDE SEQUENCE</scope>
    <source>
        <strain evidence="1">PB745_02</strain>
        <tissue evidence="1">Gill</tissue>
    </source>
</reference>
<evidence type="ECO:0000313" key="1">
    <source>
        <dbReference type="EMBL" id="KAK4293950.1"/>
    </source>
</evidence>
<proteinExistence type="predicted"/>
<comment type="caution">
    <text evidence="1">The sequence shown here is derived from an EMBL/GenBank/DDBJ whole genome shotgun (WGS) entry which is preliminary data.</text>
</comment>
<dbReference type="AlphaFoldDB" id="A0AAE1NRP7"/>
<dbReference type="Proteomes" id="UP001292094">
    <property type="component" value="Unassembled WGS sequence"/>
</dbReference>
<keyword evidence="2" id="KW-1185">Reference proteome</keyword>
<protein>
    <submittedName>
        <fullName evidence="1">Uncharacterized protein</fullName>
    </submittedName>
</protein>
<gene>
    <name evidence="1" type="ORF">Pmani_033390</name>
</gene>
<dbReference type="EMBL" id="JAWZYT010004405">
    <property type="protein sequence ID" value="KAK4293950.1"/>
    <property type="molecule type" value="Genomic_DNA"/>
</dbReference>
<evidence type="ECO:0000313" key="2">
    <source>
        <dbReference type="Proteomes" id="UP001292094"/>
    </source>
</evidence>
<organism evidence="1 2">
    <name type="scientific">Petrolisthes manimaculis</name>
    <dbReference type="NCBI Taxonomy" id="1843537"/>
    <lineage>
        <taxon>Eukaryota</taxon>
        <taxon>Metazoa</taxon>
        <taxon>Ecdysozoa</taxon>
        <taxon>Arthropoda</taxon>
        <taxon>Crustacea</taxon>
        <taxon>Multicrustacea</taxon>
        <taxon>Malacostraca</taxon>
        <taxon>Eumalacostraca</taxon>
        <taxon>Eucarida</taxon>
        <taxon>Decapoda</taxon>
        <taxon>Pleocyemata</taxon>
        <taxon>Anomura</taxon>
        <taxon>Galatheoidea</taxon>
        <taxon>Porcellanidae</taxon>
        <taxon>Petrolisthes</taxon>
    </lineage>
</organism>
<accession>A0AAE1NRP7</accession>
<sequence length="186" mass="20374">MSECFGGGGRGTSLHSPKFRHFPRVKKVHDCGCTKLQSVTEQGVLVVASVAVTWPLQPSFCGMGCLCWVEEEPPDLPRPRLNGDCLDHSSPARPNLPLPPSHLRQGAASRCLALPRAALFLARLTGVLLGAGRWADGEGRDAAERDAAEEGGGVVRVRYILKGNSTKGQYKLQERNVRKMYYRYDD</sequence>
<name>A0AAE1NRP7_9EUCA</name>